<dbReference type="EMBL" id="FNTL01000005">
    <property type="protein sequence ID" value="SEE80306.1"/>
    <property type="molecule type" value="Genomic_DNA"/>
</dbReference>
<evidence type="ECO:0000313" key="2">
    <source>
        <dbReference type="Proteomes" id="UP000183407"/>
    </source>
</evidence>
<dbReference type="SUPFAM" id="SSF82771">
    <property type="entry name" value="GIY-YIG endonuclease"/>
    <property type="match status" value="1"/>
</dbReference>
<reference evidence="2" key="1">
    <citation type="submission" date="2016-10" db="EMBL/GenBank/DDBJ databases">
        <authorList>
            <person name="Varghese N."/>
        </authorList>
    </citation>
    <scope>NUCLEOTIDE SEQUENCE [LARGE SCALE GENOMIC DNA]</scope>
    <source>
        <strain evidence="2">DSM 44719</strain>
    </source>
</reference>
<accession>A0A1H5LTE0</accession>
<evidence type="ECO:0008006" key="3">
    <source>
        <dbReference type="Google" id="ProtNLM"/>
    </source>
</evidence>
<gene>
    <name evidence="1" type="ORF">SAMN04490220_8402</name>
</gene>
<organism evidence="1 2">
    <name type="scientific">Rhodococcus jostii</name>
    <dbReference type="NCBI Taxonomy" id="132919"/>
    <lineage>
        <taxon>Bacteria</taxon>
        <taxon>Bacillati</taxon>
        <taxon>Actinomycetota</taxon>
        <taxon>Actinomycetes</taxon>
        <taxon>Mycobacteriales</taxon>
        <taxon>Nocardiaceae</taxon>
        <taxon>Rhodococcus</taxon>
    </lineage>
</organism>
<protein>
    <recommendedName>
        <fullName evidence="3">GIY-YIG domain-containing protein</fullName>
    </recommendedName>
</protein>
<evidence type="ECO:0000313" key="1">
    <source>
        <dbReference type="EMBL" id="SEE80306.1"/>
    </source>
</evidence>
<dbReference type="Proteomes" id="UP000183407">
    <property type="component" value="Unassembled WGS sequence"/>
</dbReference>
<dbReference type="InterPro" id="IPR035901">
    <property type="entry name" value="GIY-YIG_endonuc_sf"/>
</dbReference>
<sequence length="364" mass="40930">MGRKPSEDLSCLPSYHSRMVVTDAPSDALVPRWSGDVDVARWAIGQGYGDRTYPFNRDGLTQFKTEFPTERSGLYLFECTNHDIYIGIAKDVAQRLPHHLKKHPDVQVFRFLPHPGGEPERRKVERQLVRDAQLAGLIVRNREHASGHVGPSTLDALITEDEQHAWLLDPIGLNALDQSPLIELDPSQLAAHDGDFRRLQEHPRYTEIVEALGVYAAQCIPLPRRTEATFWTVSCFPSSNRRRIFCVSMAALETFYIAASDETDTIGAAFFVDKRHLPTGRWGRALLAARGVMFDDDYTHKSGGAFEQCLYIDDIRHLRSGLKSKHVRAAAAAFNLDLMRKRQSAYKPSHCRQLAATALETTGP</sequence>
<name>A0A1H5LTE0_RHOJO</name>
<proteinExistence type="predicted"/>
<dbReference type="AlphaFoldDB" id="A0A1H5LTE0"/>